<evidence type="ECO:0008006" key="4">
    <source>
        <dbReference type="Google" id="ProtNLM"/>
    </source>
</evidence>
<dbReference type="InterPro" id="IPR021359">
    <property type="entry name" value="DUF2812"/>
</dbReference>
<sequence length="437" mass="51222">MIFNDTKITFLIYSHYEYTAVEEYLEIMAQKGWLLTKIKGPFFRFKKIEPQKIKYSVDVIGKFSYYDSKKYNELLEYREYCSAAGWDFICQANEIQVFCSKENTEIVSIHTDETEKFEQVFKSSLRGRLSELFITIMLIFNVYSQTTYSIEYFLSSNFSIFIAFIGTLFISTNIIKLINLVVWSIRAKWKLKKYGFTPYNTYRVLRIKNILISTLSLLAIFSIPLFLISDNLDKENSILPLFITVITFIIIIFLLKEFIKKNKYSRNVRITINIVCIFIFTFLLLSFTTGRILSNTNDDTNYNPTYSDLNLNIADFISNETIDKSPSIDYNQSILAAKTEYSYGSKDKYLSYTLLQSKYPLVIKFLENRLLNSSIKTGHNLVKINTNFPKNIIVYLDNKNNHFVLVSENKVVDTRNFFKDVSNDDFLNTLYSKLFNN</sequence>
<proteinExistence type="predicted"/>
<feature type="transmembrane region" description="Helical" evidence="1">
    <location>
        <begin position="160"/>
        <end position="185"/>
    </location>
</feature>
<gene>
    <name evidence="2" type="ORF">CLBCK_06870</name>
</gene>
<evidence type="ECO:0000313" key="3">
    <source>
        <dbReference type="Proteomes" id="UP000190973"/>
    </source>
</evidence>
<evidence type="ECO:0000256" key="1">
    <source>
        <dbReference type="SAM" id="Phobius"/>
    </source>
</evidence>
<keyword evidence="1" id="KW-1133">Transmembrane helix</keyword>
<protein>
    <recommendedName>
        <fullName evidence="4">DUF2812 domain-containing protein</fullName>
    </recommendedName>
</protein>
<feature type="transmembrane region" description="Helical" evidence="1">
    <location>
        <begin position="267"/>
        <end position="287"/>
    </location>
</feature>
<reference evidence="2 3" key="1">
    <citation type="submission" date="2016-05" db="EMBL/GenBank/DDBJ databases">
        <title>Microbial solvent formation.</title>
        <authorList>
            <person name="Poehlein A."/>
            <person name="Montoya Solano J.D."/>
            <person name="Flitsch S."/>
            <person name="Krabben P."/>
            <person name="Duerre P."/>
            <person name="Daniel R."/>
        </authorList>
    </citation>
    <scope>NUCLEOTIDE SEQUENCE [LARGE SCALE GENOMIC DNA]</scope>
    <source>
        <strain evidence="2 3">DSM 53</strain>
    </source>
</reference>
<dbReference type="EMBL" id="LZZI01000008">
    <property type="protein sequence ID" value="OOM63875.1"/>
    <property type="molecule type" value="Genomic_DNA"/>
</dbReference>
<dbReference type="Proteomes" id="UP000190973">
    <property type="component" value="Unassembled WGS sequence"/>
</dbReference>
<name>A0A1S8SFH3_CLOBE</name>
<evidence type="ECO:0000313" key="2">
    <source>
        <dbReference type="EMBL" id="OOM63875.1"/>
    </source>
</evidence>
<keyword evidence="1" id="KW-0472">Membrane</keyword>
<dbReference type="AlphaFoldDB" id="A0A1S8SFH3"/>
<keyword evidence="1" id="KW-0812">Transmembrane</keyword>
<comment type="caution">
    <text evidence="2">The sequence shown here is derived from an EMBL/GenBank/DDBJ whole genome shotgun (WGS) entry which is preliminary data.</text>
</comment>
<feature type="transmembrane region" description="Helical" evidence="1">
    <location>
        <begin position="238"/>
        <end position="255"/>
    </location>
</feature>
<feature type="transmembrane region" description="Helical" evidence="1">
    <location>
        <begin position="132"/>
        <end position="154"/>
    </location>
</feature>
<dbReference type="RefSeq" id="WP_077837501.1">
    <property type="nucleotide sequence ID" value="NZ_JABTAE010000001.1"/>
</dbReference>
<organism evidence="2 3">
    <name type="scientific">Clostridium beijerinckii</name>
    <name type="common">Clostridium MP</name>
    <dbReference type="NCBI Taxonomy" id="1520"/>
    <lineage>
        <taxon>Bacteria</taxon>
        <taxon>Bacillati</taxon>
        <taxon>Bacillota</taxon>
        <taxon>Clostridia</taxon>
        <taxon>Eubacteriales</taxon>
        <taxon>Clostridiaceae</taxon>
        <taxon>Clostridium</taxon>
    </lineage>
</organism>
<accession>A0A1S8SFH3</accession>
<feature type="transmembrane region" description="Helical" evidence="1">
    <location>
        <begin position="206"/>
        <end position="226"/>
    </location>
</feature>
<dbReference type="Pfam" id="PF11193">
    <property type="entry name" value="DUF2812"/>
    <property type="match status" value="1"/>
</dbReference>